<accession>A0A420I102</accession>
<evidence type="ECO:0000313" key="2">
    <source>
        <dbReference type="Proteomes" id="UP000286134"/>
    </source>
</evidence>
<reference evidence="1 2" key="1">
    <citation type="journal article" date="2018" name="BMC Genomics">
        <title>Comparative genome analyses reveal sequence features reflecting distinct modes of host-adaptation between dicot and monocot powdery mildew.</title>
        <authorList>
            <person name="Wu Y."/>
            <person name="Ma X."/>
            <person name="Pan Z."/>
            <person name="Kale S.D."/>
            <person name="Song Y."/>
            <person name="King H."/>
            <person name="Zhang Q."/>
            <person name="Presley C."/>
            <person name="Deng X."/>
            <person name="Wei C.I."/>
            <person name="Xiao S."/>
        </authorList>
    </citation>
    <scope>NUCLEOTIDE SEQUENCE [LARGE SCALE GENOMIC DNA]</scope>
    <source>
        <strain evidence="1">UMSG2</strain>
    </source>
</reference>
<evidence type="ECO:0000313" key="1">
    <source>
        <dbReference type="EMBL" id="RKF63355.1"/>
    </source>
</evidence>
<sequence>MASKRRKNRVIQNHRPISESIIASNKENVVTSDMNAVDLEHEMSISPFDLIGSWNKKTTEDILVTFSDKELTHEIVGNDLPSDQYWSSSIELTKEFYRSKTIRIDNVSIPYSSERGYSHNYIYICLPDIIEKLIKTNAAKKFKNIVGSKYHGEAGEWWKLAYKIAGVFKAIDENQICTPISVEKIMNFSKKGDRANVFVEFSIKRSIFSVENIIMVKILSGFITSVGVDIKPPTPLGIIPAQPLPQDITSDDIMR</sequence>
<organism evidence="1 2">
    <name type="scientific">Erysiphe neolycopersici</name>
    <dbReference type="NCBI Taxonomy" id="212602"/>
    <lineage>
        <taxon>Eukaryota</taxon>
        <taxon>Fungi</taxon>
        <taxon>Dikarya</taxon>
        <taxon>Ascomycota</taxon>
        <taxon>Pezizomycotina</taxon>
        <taxon>Leotiomycetes</taxon>
        <taxon>Erysiphales</taxon>
        <taxon>Erysiphaceae</taxon>
        <taxon>Erysiphe</taxon>
    </lineage>
</organism>
<name>A0A420I102_9PEZI</name>
<protein>
    <submittedName>
        <fullName evidence="1">Uncharacterized protein</fullName>
    </submittedName>
</protein>
<dbReference type="Proteomes" id="UP000286134">
    <property type="component" value="Unassembled WGS sequence"/>
</dbReference>
<proteinExistence type="predicted"/>
<comment type="caution">
    <text evidence="1">The sequence shown here is derived from an EMBL/GenBank/DDBJ whole genome shotgun (WGS) entry which is preliminary data.</text>
</comment>
<dbReference type="OrthoDB" id="10407959at2759"/>
<dbReference type="EMBL" id="MCFK01002605">
    <property type="protein sequence ID" value="RKF63355.1"/>
    <property type="molecule type" value="Genomic_DNA"/>
</dbReference>
<gene>
    <name evidence="1" type="ORF">OnM2_026067</name>
</gene>
<keyword evidence="2" id="KW-1185">Reference proteome</keyword>
<dbReference type="AlphaFoldDB" id="A0A420I102"/>